<reference evidence="4" key="1">
    <citation type="submission" date="2016-10" db="EMBL/GenBank/DDBJ databases">
        <authorList>
            <person name="Varghese N."/>
            <person name="Submissions S."/>
        </authorList>
    </citation>
    <scope>NUCLEOTIDE SEQUENCE [LARGE SCALE GENOMIC DNA]</scope>
    <source>
        <strain evidence="4">CGMCC 1.8975</strain>
    </source>
</reference>
<dbReference type="InterPro" id="IPR036890">
    <property type="entry name" value="HATPase_C_sf"/>
</dbReference>
<keyword evidence="3" id="KW-0418">Kinase</keyword>
<proteinExistence type="predicted"/>
<gene>
    <name evidence="3" type="ORF">SAMN04488069_107115</name>
</gene>
<dbReference type="SUPFAM" id="SSF55874">
    <property type="entry name" value="ATPase domain of HSP90 chaperone/DNA topoisomerase II/histidine kinase"/>
    <property type="match status" value="1"/>
</dbReference>
<keyword evidence="3" id="KW-0808">Transferase</keyword>
<dbReference type="InterPro" id="IPR024975">
    <property type="entry name" value="NOV_C"/>
</dbReference>
<dbReference type="OrthoDB" id="1062081at2"/>
<name>A0A1H3IRK8_9BACT</name>
<keyword evidence="4" id="KW-1185">Reference proteome</keyword>
<evidence type="ECO:0000313" key="4">
    <source>
        <dbReference type="Proteomes" id="UP000199249"/>
    </source>
</evidence>
<feature type="domain" description="Sacsin/Nov" evidence="2">
    <location>
        <begin position="38"/>
        <end position="127"/>
    </location>
</feature>
<evidence type="ECO:0000259" key="2">
    <source>
        <dbReference type="Pfam" id="PF25794"/>
    </source>
</evidence>
<sequence length="1323" mass="148618">MSKKEFIEKLFVKRATYNDPEQAEMTANLLDTVSSDIYSESQRFVFELIQNADDAARGEGNEVRFDFFDHHLLVSHNGSAFTPEDIEAITGAGFSRKKNDPTKTGYKGIGFKSVFGKSDWVGIFSDGYHLRFEKEYHTARLPWQVIPIWTEANTLPAEVQSFIESNGYHVTTVIQLVAASVLEQELTELLQNGQILLFLRHVNAITVARQGQQQYTISKTVEPATAAYQPTTLWKDGNSTSSWLVQSFDQLMVDADTQKALQADEKTPAKLRDASHTELAFAARVESGRIRALSAEESLLFTYLPTKVADFGFPFLVNGSFLTSAAREALHEDRVWNQWLMGLVADNLFSWLAQLAQSEHRFEVLHLLPKLFPGSNNELKKAFAVKAKQALANYAFIPTQSQTEARVADVVIDDTGLASQAFISKENLVKFINAKTSGSFSSSSFAHADLQLARKLQPLGATLFEASNLESYFLSDTFADSHQLNQNYSLLEYFFRKATKYDTTGEWNHKLKLIPFIYSADQELKAPATICFPSLAYKTDAGQTVTVLHPDVYAKVSQHTDLKSWLESLGVKEPSDEAYLENEIIGNISKCITRDNYQQVTRYLFSQYKKGKITPTHLEKLQDIRLMCTNGVLHAAKDCYLADSYEPILKLQEKNKKGDFVAEYKESDDLVSEWKTFFLKIGVSENISLAHGGCKRGLTKGIELEYFDFIGEEVKKGHPYPHLVGPENLVHIDKIRYSQFANDYQFSKLFWEQVFVNIDLDEINKFGKMPWGYYGSINAVINYFHWFLDNRPVFPTSQKTCRKAAEVFSNHKDIVDLAGSHLPVFDYDAPIPEAWKPLLKFRQKLEVDDYLKVLASIAKTAIERDGKVSDAERKRIGLVYNQLAERLPDFSSTERAALFTWSGANSLLSANDSFEPATELKWITAEGFQTLPGSSIKALYIPKNCQTSSAEFTQLLELLQVQCIKEFTPLIEGEKPNPTLKNKLLQTLPYLALVVHKRQYKSAEAEFNRMRKLVEATSFYSATAICLSFVYRGETVAGQPLPVLRGADSSFYLKGDWRSPRTAYQLLRELDSLLGVKHVDNELRLLLELPIAEAAQWLLEDIGVAGADLAAAQNWSSVSEVILDSSAVPSLISAAAEPLSRVDDNGFEELSTGVDWADTPFEPTISADAINPAAVSVSRHLSSIPIATAPPSSYSTIANLDTRLDVGRWCEELVYKLLCADSTEFTQVQWVNQHAESRLPYDFQVVQNGQTRFLEVKGTPSRTKDSIYLSQAEWKVMFDQGAQYSIYRVLGAGNTDPRVIVTDHPSSQIQQGLLLPNPIELII</sequence>
<evidence type="ECO:0000259" key="1">
    <source>
        <dbReference type="Pfam" id="PF13020"/>
    </source>
</evidence>
<accession>A0A1H3IRK8</accession>
<dbReference type="STRING" id="651662.SAMN04488069_107115"/>
<dbReference type="Gene3D" id="3.30.565.10">
    <property type="entry name" value="Histidine kinase-like ATPase, C-terminal domain"/>
    <property type="match status" value="1"/>
</dbReference>
<dbReference type="Pfam" id="PF25794">
    <property type="entry name" value="SACS"/>
    <property type="match status" value="1"/>
</dbReference>
<evidence type="ECO:0000313" key="3">
    <source>
        <dbReference type="EMBL" id="SDY29945.1"/>
    </source>
</evidence>
<dbReference type="GO" id="GO:0016301">
    <property type="term" value="F:kinase activity"/>
    <property type="evidence" value="ECO:0007669"/>
    <property type="project" value="UniProtKB-KW"/>
</dbReference>
<dbReference type="Pfam" id="PF13020">
    <property type="entry name" value="NOV_C"/>
    <property type="match status" value="1"/>
</dbReference>
<dbReference type="InterPro" id="IPR058210">
    <property type="entry name" value="SACS/Nov_dom"/>
</dbReference>
<dbReference type="NCBIfam" id="NF047352">
    <property type="entry name" value="P_loop_sacsin"/>
    <property type="match status" value="1"/>
</dbReference>
<organism evidence="3 4">
    <name type="scientific">Hymenobacter psychrophilus</name>
    <dbReference type="NCBI Taxonomy" id="651662"/>
    <lineage>
        <taxon>Bacteria</taxon>
        <taxon>Pseudomonadati</taxon>
        <taxon>Bacteroidota</taxon>
        <taxon>Cytophagia</taxon>
        <taxon>Cytophagales</taxon>
        <taxon>Hymenobacteraceae</taxon>
        <taxon>Hymenobacter</taxon>
    </lineage>
</organism>
<protein>
    <submittedName>
        <fullName evidence="3">Histidine kinase-, DNA gyrase B-, and HSP90-like ATPase</fullName>
    </submittedName>
</protein>
<dbReference type="EMBL" id="FNOV01000007">
    <property type="protein sequence ID" value="SDY29945.1"/>
    <property type="molecule type" value="Genomic_DNA"/>
</dbReference>
<dbReference type="InterPro" id="IPR052957">
    <property type="entry name" value="Auxin_embryo_med"/>
</dbReference>
<dbReference type="PANTHER" id="PTHR32387">
    <property type="entry name" value="WU:FJ29H11"/>
    <property type="match status" value="1"/>
</dbReference>
<dbReference type="RefSeq" id="WP_092740303.1">
    <property type="nucleotide sequence ID" value="NZ_FNOV01000007.1"/>
</dbReference>
<dbReference type="Proteomes" id="UP000199249">
    <property type="component" value="Unassembled WGS sequence"/>
</dbReference>
<feature type="domain" description="Protein NO VEIN C-terminal" evidence="1">
    <location>
        <begin position="1211"/>
        <end position="1299"/>
    </location>
</feature>
<dbReference type="PANTHER" id="PTHR32387:SF0">
    <property type="entry name" value="PROTEIN NO VEIN"/>
    <property type="match status" value="1"/>
</dbReference>